<dbReference type="GO" id="GO:0000462">
    <property type="term" value="P:maturation of SSU-rRNA from tricistronic rRNA transcript (SSU-rRNA, 5.8S rRNA, LSU-rRNA)"/>
    <property type="evidence" value="ECO:0007669"/>
    <property type="project" value="TreeGrafter"/>
</dbReference>
<dbReference type="PANTHER" id="PTHR44267">
    <property type="entry name" value="WD REPEAT-CONTAINING PROTEIN 43"/>
    <property type="match status" value="1"/>
</dbReference>
<feature type="compositionally biased region" description="Acidic residues" evidence="4">
    <location>
        <begin position="310"/>
        <end position="364"/>
    </location>
</feature>
<keyword evidence="7" id="KW-1185">Reference proteome</keyword>
<dbReference type="PANTHER" id="PTHR44267:SF1">
    <property type="entry name" value="WD REPEAT-CONTAINING PROTEIN 43"/>
    <property type="match status" value="1"/>
</dbReference>
<dbReference type="OrthoDB" id="30195at2759"/>
<feature type="compositionally biased region" description="Acidic residues" evidence="4">
    <location>
        <begin position="1"/>
        <end position="16"/>
    </location>
</feature>
<keyword evidence="2" id="KW-0539">Nucleus</keyword>
<dbReference type="EMBL" id="ML995848">
    <property type="protein sequence ID" value="KAF2768054.1"/>
    <property type="molecule type" value="Genomic_DNA"/>
</dbReference>
<name>A0A6G1L736_9PEZI</name>
<protein>
    <submittedName>
        <fullName evidence="6">NUC189-domain-containing protein</fullName>
    </submittedName>
</protein>
<evidence type="ECO:0000256" key="4">
    <source>
        <dbReference type="SAM" id="MobiDB-lite"/>
    </source>
</evidence>
<dbReference type="InterPro" id="IPR052414">
    <property type="entry name" value="U3_snoRNA-assoc_WDR"/>
</dbReference>
<evidence type="ECO:0000313" key="6">
    <source>
        <dbReference type="EMBL" id="KAF2768054.1"/>
    </source>
</evidence>
<comment type="similarity">
    <text evidence="3">Belongs to the UTP5 family.</text>
</comment>
<accession>A0A6G1L736</accession>
<dbReference type="Proteomes" id="UP000799436">
    <property type="component" value="Unassembled WGS sequence"/>
</dbReference>
<evidence type="ECO:0000256" key="2">
    <source>
        <dbReference type="ARBA" id="ARBA00023242"/>
    </source>
</evidence>
<gene>
    <name evidence="6" type="ORF">EJ03DRAFT_344158</name>
</gene>
<evidence type="ECO:0000256" key="3">
    <source>
        <dbReference type="ARBA" id="ARBA00038335"/>
    </source>
</evidence>
<organism evidence="6 7">
    <name type="scientific">Teratosphaeria nubilosa</name>
    <dbReference type="NCBI Taxonomy" id="161662"/>
    <lineage>
        <taxon>Eukaryota</taxon>
        <taxon>Fungi</taxon>
        <taxon>Dikarya</taxon>
        <taxon>Ascomycota</taxon>
        <taxon>Pezizomycotina</taxon>
        <taxon>Dothideomycetes</taxon>
        <taxon>Dothideomycetidae</taxon>
        <taxon>Mycosphaerellales</taxon>
        <taxon>Teratosphaeriaceae</taxon>
        <taxon>Teratosphaeria</taxon>
    </lineage>
</organism>
<feature type="region of interest" description="Disordered" evidence="4">
    <location>
        <begin position="1"/>
        <end position="63"/>
    </location>
</feature>
<evidence type="ECO:0000259" key="5">
    <source>
        <dbReference type="Pfam" id="PF04003"/>
    </source>
</evidence>
<sequence length="379" mass="41760">MSGEESSEEEDDEDYEVQGAVNGAHNLLMDGHASDHENADEAQLGAEDDRMEGVEDDAAQEEVGEQSFGDMLQARHPEPINVHAADSKEEAAVVPASKLAGLQLSSTSLATVVKQALRTNDREQLETCFAITDLPSIRSSIQRLESQYAAQLLQRLSERMHKKPGRAGNLMIWVQWTLVTHGGYLSTQPDMVKRLRSLSQVVRARASGLQPLLHLKGKLDLLNSQLELRRSLHAESKAAQISDDNEDAVLYVDGQDDDWSGDEDVEMGEPGAGRKSTQMPTPKARGTIDVDDSDEEEDSGEDMLNGVAQEAEESEDEDEEQEGMVNEEAEETSNDEGEDDSDDEEDSAPLSEEDEEQSDDDESEPEVKAPQPKTLNRKR</sequence>
<comment type="subcellular location">
    <subcellularLocation>
        <location evidence="1">Nucleus</location>
    </subcellularLocation>
</comment>
<feature type="domain" description="Small-subunit processome Utp12" evidence="5">
    <location>
        <begin position="120"/>
        <end position="223"/>
    </location>
</feature>
<feature type="region of interest" description="Disordered" evidence="4">
    <location>
        <begin position="253"/>
        <end position="379"/>
    </location>
</feature>
<feature type="compositionally biased region" description="Acidic residues" evidence="4">
    <location>
        <begin position="289"/>
        <end position="301"/>
    </location>
</feature>
<evidence type="ECO:0000256" key="1">
    <source>
        <dbReference type="ARBA" id="ARBA00004123"/>
    </source>
</evidence>
<dbReference type="Pfam" id="PF04003">
    <property type="entry name" value="Utp12"/>
    <property type="match status" value="1"/>
</dbReference>
<evidence type="ECO:0000313" key="7">
    <source>
        <dbReference type="Proteomes" id="UP000799436"/>
    </source>
</evidence>
<dbReference type="GO" id="GO:0005730">
    <property type="term" value="C:nucleolus"/>
    <property type="evidence" value="ECO:0007669"/>
    <property type="project" value="TreeGrafter"/>
</dbReference>
<dbReference type="InterPro" id="IPR007148">
    <property type="entry name" value="SSU_processome_Utp12"/>
</dbReference>
<feature type="compositionally biased region" description="Acidic residues" evidence="4">
    <location>
        <begin position="54"/>
        <end position="63"/>
    </location>
</feature>
<reference evidence="6" key="1">
    <citation type="journal article" date="2020" name="Stud. Mycol.">
        <title>101 Dothideomycetes genomes: a test case for predicting lifestyles and emergence of pathogens.</title>
        <authorList>
            <person name="Haridas S."/>
            <person name="Albert R."/>
            <person name="Binder M."/>
            <person name="Bloem J."/>
            <person name="Labutti K."/>
            <person name="Salamov A."/>
            <person name="Andreopoulos B."/>
            <person name="Baker S."/>
            <person name="Barry K."/>
            <person name="Bills G."/>
            <person name="Bluhm B."/>
            <person name="Cannon C."/>
            <person name="Castanera R."/>
            <person name="Culley D."/>
            <person name="Daum C."/>
            <person name="Ezra D."/>
            <person name="Gonzalez J."/>
            <person name="Henrissat B."/>
            <person name="Kuo A."/>
            <person name="Liang C."/>
            <person name="Lipzen A."/>
            <person name="Lutzoni F."/>
            <person name="Magnuson J."/>
            <person name="Mondo S."/>
            <person name="Nolan M."/>
            <person name="Ohm R."/>
            <person name="Pangilinan J."/>
            <person name="Park H.-J."/>
            <person name="Ramirez L."/>
            <person name="Alfaro M."/>
            <person name="Sun H."/>
            <person name="Tritt A."/>
            <person name="Yoshinaga Y."/>
            <person name="Zwiers L.-H."/>
            <person name="Turgeon B."/>
            <person name="Goodwin S."/>
            <person name="Spatafora J."/>
            <person name="Crous P."/>
            <person name="Grigoriev I."/>
        </authorList>
    </citation>
    <scope>NUCLEOTIDE SEQUENCE</scope>
    <source>
        <strain evidence="6">CBS 116005</strain>
    </source>
</reference>
<proteinExistence type="inferred from homology"/>
<dbReference type="AlphaFoldDB" id="A0A6G1L736"/>
<feature type="compositionally biased region" description="Acidic residues" evidence="4">
    <location>
        <begin position="254"/>
        <end position="267"/>
    </location>
</feature>